<accession>A0A8C2YAJ6</accession>
<proteinExistence type="predicted"/>
<dbReference type="Proteomes" id="UP000694412">
    <property type="component" value="Chromosome 2"/>
</dbReference>
<dbReference type="Ensembl" id="ENSCJPT00005017680.1">
    <property type="protein sequence ID" value="ENSCJPP00005012181.1"/>
    <property type="gene ID" value="ENSCJPG00005010371.1"/>
</dbReference>
<evidence type="ECO:0000313" key="2">
    <source>
        <dbReference type="Proteomes" id="UP000694412"/>
    </source>
</evidence>
<reference evidence="1" key="1">
    <citation type="submission" date="2015-11" db="EMBL/GenBank/DDBJ databases">
        <authorList>
            <consortium name="International Coturnix japonica Genome Analysis Consortium"/>
            <person name="Warren W."/>
            <person name="Burt D.W."/>
            <person name="Antin P.B."/>
            <person name="Lanford R."/>
            <person name="Gros J."/>
            <person name="Wilson R.K."/>
        </authorList>
    </citation>
    <scope>NUCLEOTIDE SEQUENCE [LARGE SCALE GENOMIC DNA]</scope>
</reference>
<keyword evidence="2" id="KW-1185">Reference proteome</keyword>
<reference evidence="1" key="2">
    <citation type="submission" date="2025-08" db="UniProtKB">
        <authorList>
            <consortium name="Ensembl"/>
        </authorList>
    </citation>
    <scope>IDENTIFICATION</scope>
</reference>
<organism evidence="1 2">
    <name type="scientific">Coturnix japonica</name>
    <name type="common">Japanese quail</name>
    <name type="synonym">Coturnix coturnix japonica</name>
    <dbReference type="NCBI Taxonomy" id="93934"/>
    <lineage>
        <taxon>Eukaryota</taxon>
        <taxon>Metazoa</taxon>
        <taxon>Chordata</taxon>
        <taxon>Craniata</taxon>
        <taxon>Vertebrata</taxon>
        <taxon>Euteleostomi</taxon>
        <taxon>Archelosauria</taxon>
        <taxon>Archosauria</taxon>
        <taxon>Dinosauria</taxon>
        <taxon>Saurischia</taxon>
        <taxon>Theropoda</taxon>
        <taxon>Coelurosauria</taxon>
        <taxon>Aves</taxon>
        <taxon>Neognathae</taxon>
        <taxon>Galloanserae</taxon>
        <taxon>Galliformes</taxon>
        <taxon>Phasianidae</taxon>
        <taxon>Perdicinae</taxon>
        <taxon>Coturnix</taxon>
    </lineage>
</organism>
<dbReference type="AlphaFoldDB" id="A0A8C2YAJ6"/>
<evidence type="ECO:0000313" key="1">
    <source>
        <dbReference type="Ensembl" id="ENSCJPP00005012181.1"/>
    </source>
</evidence>
<sequence length="60" mass="6861">MIVRALATWPAGGALLGKVIHKEYSTNIIHEEKLLWMMNALCSMIFHPMVQHIFLANLEK</sequence>
<name>A0A8C2YAJ6_COTJA</name>
<protein>
    <submittedName>
        <fullName evidence="1">Uncharacterized protein</fullName>
    </submittedName>
</protein>
<reference evidence="1" key="3">
    <citation type="submission" date="2025-09" db="UniProtKB">
        <authorList>
            <consortium name="Ensembl"/>
        </authorList>
    </citation>
    <scope>IDENTIFICATION</scope>
</reference>